<dbReference type="AlphaFoldDB" id="A0AAE3GHQ1"/>
<evidence type="ECO:0000313" key="2">
    <source>
        <dbReference type="EMBL" id="MCP2167595.1"/>
    </source>
</evidence>
<evidence type="ECO:0000256" key="1">
    <source>
        <dbReference type="SAM" id="Phobius"/>
    </source>
</evidence>
<dbReference type="EMBL" id="JAMTCK010000010">
    <property type="protein sequence ID" value="MCP2167595.1"/>
    <property type="molecule type" value="Genomic_DNA"/>
</dbReference>
<keyword evidence="1" id="KW-0472">Membrane</keyword>
<proteinExistence type="predicted"/>
<comment type="caution">
    <text evidence="2">The sequence shown here is derived from an EMBL/GenBank/DDBJ whole genome shotgun (WGS) entry which is preliminary data.</text>
</comment>
<feature type="transmembrane region" description="Helical" evidence="1">
    <location>
        <begin position="86"/>
        <end position="104"/>
    </location>
</feature>
<organism evidence="2 3">
    <name type="scientific">Goodfellowiella coeruleoviolacea</name>
    <dbReference type="NCBI Taxonomy" id="334858"/>
    <lineage>
        <taxon>Bacteria</taxon>
        <taxon>Bacillati</taxon>
        <taxon>Actinomycetota</taxon>
        <taxon>Actinomycetes</taxon>
        <taxon>Pseudonocardiales</taxon>
        <taxon>Pseudonocardiaceae</taxon>
        <taxon>Goodfellowiella</taxon>
    </lineage>
</organism>
<evidence type="ECO:0000313" key="3">
    <source>
        <dbReference type="Proteomes" id="UP001206128"/>
    </source>
</evidence>
<dbReference type="Proteomes" id="UP001206128">
    <property type="component" value="Unassembled WGS sequence"/>
</dbReference>
<accession>A0AAE3GHQ1</accession>
<name>A0AAE3GHQ1_9PSEU</name>
<protein>
    <submittedName>
        <fullName evidence="2">Uncharacterized protein</fullName>
    </submittedName>
</protein>
<keyword evidence="1" id="KW-0812">Transmembrane</keyword>
<gene>
    <name evidence="2" type="ORF">LX83_004468</name>
</gene>
<keyword evidence="3" id="KW-1185">Reference proteome</keyword>
<reference evidence="2" key="1">
    <citation type="submission" date="2022-06" db="EMBL/GenBank/DDBJ databases">
        <title>Genomic Encyclopedia of Archaeal and Bacterial Type Strains, Phase II (KMG-II): from individual species to whole genera.</title>
        <authorList>
            <person name="Goeker M."/>
        </authorList>
    </citation>
    <scope>NUCLEOTIDE SEQUENCE</scope>
    <source>
        <strain evidence="2">DSM 43935</strain>
    </source>
</reference>
<sequence length="110" mass="11478">MAVRWALAGPLLASGVFVVPLAGRVASSWGVDLTRPRIALLDDSAPAGLGERISEALTSTPTLLWGVLLAVLVVANWARPGNWPRIALVATCPVALVSVLSALVDLGSRW</sequence>
<keyword evidence="1" id="KW-1133">Transmembrane helix</keyword>
<feature type="transmembrane region" description="Helical" evidence="1">
    <location>
        <begin position="62"/>
        <end position="79"/>
    </location>
</feature>